<sequence>MPRGKATGNATGKPACQLLFSEALCQQKHPSVEDSSSLPCANMADDTPGATMDRILQEISAVSRKLEGMDNAMVALMAEMRSMRLDIAGFQSRICGLDQRVATVETQVASWTDRDLELLHLRSKLTDLEDRSRRNNVRLLGFPEGVEGADVFSYLRDILPKLTDIAFDPPLEFQRAHRLGPNRQDGNGRPRPIIVCMLRHLQARQLLQKARTQGSLRSGNLEIRISADFSKKSADRTKVFLSLHSQLRRLDVKFGLFELARMWITKNGESWNFYNPEDLRTFLEGLQDQTQSMETNAQLPQATRGPPSGTGHPLRLPVLSLFHLLKCPHIRVDLNKAQGCPNRAECQQYLCGSYLGT</sequence>
<keyword evidence="2" id="KW-1185">Reference proteome</keyword>
<name>A0AAV7MTI9_PLEWA</name>
<gene>
    <name evidence="1" type="ORF">NDU88_004300</name>
</gene>
<reference evidence="1" key="1">
    <citation type="journal article" date="2022" name="bioRxiv">
        <title>Sequencing and chromosome-scale assembly of the giantPleurodeles waltlgenome.</title>
        <authorList>
            <person name="Brown T."/>
            <person name="Elewa A."/>
            <person name="Iarovenko S."/>
            <person name="Subramanian E."/>
            <person name="Araus A.J."/>
            <person name="Petzold A."/>
            <person name="Susuki M."/>
            <person name="Suzuki K.-i.T."/>
            <person name="Hayashi T."/>
            <person name="Toyoda A."/>
            <person name="Oliveira C."/>
            <person name="Osipova E."/>
            <person name="Leigh N.D."/>
            <person name="Simon A."/>
            <person name="Yun M.H."/>
        </authorList>
    </citation>
    <scope>NUCLEOTIDE SEQUENCE</scope>
    <source>
        <strain evidence="1">20211129_DDA</strain>
        <tissue evidence="1">Liver</tissue>
    </source>
</reference>
<dbReference type="Gene3D" id="3.30.70.1820">
    <property type="entry name" value="L1 transposable element, RRM domain"/>
    <property type="match status" value="1"/>
</dbReference>
<proteinExistence type="predicted"/>
<dbReference type="Proteomes" id="UP001066276">
    <property type="component" value="Chromosome 9"/>
</dbReference>
<organism evidence="1 2">
    <name type="scientific">Pleurodeles waltl</name>
    <name type="common">Iberian ribbed newt</name>
    <dbReference type="NCBI Taxonomy" id="8319"/>
    <lineage>
        <taxon>Eukaryota</taxon>
        <taxon>Metazoa</taxon>
        <taxon>Chordata</taxon>
        <taxon>Craniata</taxon>
        <taxon>Vertebrata</taxon>
        <taxon>Euteleostomi</taxon>
        <taxon>Amphibia</taxon>
        <taxon>Batrachia</taxon>
        <taxon>Caudata</taxon>
        <taxon>Salamandroidea</taxon>
        <taxon>Salamandridae</taxon>
        <taxon>Pleurodelinae</taxon>
        <taxon>Pleurodeles</taxon>
    </lineage>
</organism>
<comment type="caution">
    <text evidence="1">The sequence shown here is derived from an EMBL/GenBank/DDBJ whole genome shotgun (WGS) entry which is preliminary data.</text>
</comment>
<evidence type="ECO:0008006" key="3">
    <source>
        <dbReference type="Google" id="ProtNLM"/>
    </source>
</evidence>
<evidence type="ECO:0000313" key="2">
    <source>
        <dbReference type="Proteomes" id="UP001066276"/>
    </source>
</evidence>
<protein>
    <recommendedName>
        <fullName evidence="3">LINE-1 type transposase domain-containing protein 1</fullName>
    </recommendedName>
</protein>
<dbReference type="AlphaFoldDB" id="A0AAV7MTI9"/>
<evidence type="ECO:0000313" key="1">
    <source>
        <dbReference type="EMBL" id="KAJ1106902.1"/>
    </source>
</evidence>
<accession>A0AAV7MTI9</accession>
<dbReference type="PANTHER" id="PTHR11505">
    <property type="entry name" value="L1 TRANSPOSABLE ELEMENT-RELATED"/>
    <property type="match status" value="1"/>
</dbReference>
<dbReference type="InterPro" id="IPR004244">
    <property type="entry name" value="Transposase_22"/>
</dbReference>
<dbReference type="EMBL" id="JANPWB010000013">
    <property type="protein sequence ID" value="KAJ1106902.1"/>
    <property type="molecule type" value="Genomic_DNA"/>
</dbReference>